<sequence length="155" mass="16880">MGIPNTALQEAIDYPIGDKLDEIISSVSLHLSQCPLCANPGTSEVACSMLQNGHSIAEISLRLSIPTEKIKEHLTEVFALSSVDIYAKLALLKIIAAIHYIDIEDGKIRASDIIKAIDTLISFSNKGQANNGENVSQKKMEHLSTVELLNRRIGK</sequence>
<dbReference type="AlphaFoldDB" id="A0A2M7YGP6"/>
<dbReference type="EMBL" id="PFWI01000088">
    <property type="protein sequence ID" value="PJA62127.1"/>
    <property type="molecule type" value="Genomic_DNA"/>
</dbReference>
<evidence type="ECO:0000313" key="2">
    <source>
        <dbReference type="Proteomes" id="UP000229213"/>
    </source>
</evidence>
<gene>
    <name evidence="1" type="ORF">CO162_02655</name>
</gene>
<dbReference type="Proteomes" id="UP000229213">
    <property type="component" value="Unassembled WGS sequence"/>
</dbReference>
<protein>
    <submittedName>
        <fullName evidence="1">Uncharacterized protein</fullName>
    </submittedName>
</protein>
<organism evidence="1 2">
    <name type="scientific">bacterium (Candidatus Ratteibacteria) CG_4_9_14_3_um_filter_41_21</name>
    <dbReference type="NCBI Taxonomy" id="2014289"/>
    <lineage>
        <taxon>Bacteria</taxon>
        <taxon>Candidatus Ratteibacteria</taxon>
    </lineage>
</organism>
<proteinExistence type="predicted"/>
<comment type="caution">
    <text evidence="1">The sequence shown here is derived from an EMBL/GenBank/DDBJ whole genome shotgun (WGS) entry which is preliminary data.</text>
</comment>
<reference evidence="2" key="1">
    <citation type="submission" date="2017-09" db="EMBL/GenBank/DDBJ databases">
        <title>Depth-based differentiation of microbial function through sediment-hosted aquifers and enrichment of novel symbionts in the deep terrestrial subsurface.</title>
        <authorList>
            <person name="Probst A.J."/>
            <person name="Ladd B."/>
            <person name="Jarett J.K."/>
            <person name="Geller-Mcgrath D.E."/>
            <person name="Sieber C.M.K."/>
            <person name="Emerson J.B."/>
            <person name="Anantharaman K."/>
            <person name="Thomas B.C."/>
            <person name="Malmstrom R."/>
            <person name="Stieglmeier M."/>
            <person name="Klingl A."/>
            <person name="Woyke T."/>
            <person name="Ryan C.M."/>
            <person name="Banfield J.F."/>
        </authorList>
    </citation>
    <scope>NUCLEOTIDE SEQUENCE [LARGE SCALE GENOMIC DNA]</scope>
</reference>
<evidence type="ECO:0000313" key="1">
    <source>
        <dbReference type="EMBL" id="PJA62127.1"/>
    </source>
</evidence>
<name>A0A2M7YGP6_9BACT</name>
<accession>A0A2M7YGP6</accession>